<dbReference type="AlphaFoldDB" id="A0A810MVT4"/>
<proteinExistence type="predicted"/>
<reference evidence="2" key="1">
    <citation type="submission" date="2020-08" db="EMBL/GenBank/DDBJ databases">
        <title>Whole genome shotgun sequence of Polymorphospora rubra NBRC 101157.</title>
        <authorList>
            <person name="Komaki H."/>
            <person name="Tamura T."/>
        </authorList>
    </citation>
    <scope>NUCLEOTIDE SEQUENCE</scope>
    <source>
        <strain evidence="2">NBRC 101157</strain>
    </source>
</reference>
<evidence type="ECO:0000313" key="2">
    <source>
        <dbReference type="EMBL" id="BCJ65132.1"/>
    </source>
</evidence>
<evidence type="ECO:0000256" key="1">
    <source>
        <dbReference type="SAM" id="MobiDB-lite"/>
    </source>
</evidence>
<sequence>MTSDHALDRLRRQHTRPALFERKKPRLLAEPKTKPKPKEPEQLALPFADLATLEEEAR</sequence>
<dbReference type="RefSeq" id="WP_212824408.1">
    <property type="nucleotide sequence ID" value="NZ_AP023359.1"/>
</dbReference>
<accession>A0A810MVT4</accession>
<organism evidence="2 3">
    <name type="scientific">Polymorphospora rubra</name>
    <dbReference type="NCBI Taxonomy" id="338584"/>
    <lineage>
        <taxon>Bacteria</taxon>
        <taxon>Bacillati</taxon>
        <taxon>Actinomycetota</taxon>
        <taxon>Actinomycetes</taxon>
        <taxon>Micromonosporales</taxon>
        <taxon>Micromonosporaceae</taxon>
        <taxon>Polymorphospora</taxon>
    </lineage>
</organism>
<feature type="region of interest" description="Disordered" evidence="1">
    <location>
        <begin position="1"/>
        <end position="58"/>
    </location>
</feature>
<feature type="compositionally biased region" description="Basic and acidic residues" evidence="1">
    <location>
        <begin position="19"/>
        <end position="41"/>
    </location>
</feature>
<feature type="compositionally biased region" description="Basic and acidic residues" evidence="1">
    <location>
        <begin position="1"/>
        <end position="10"/>
    </location>
</feature>
<evidence type="ECO:0000313" key="3">
    <source>
        <dbReference type="Proteomes" id="UP000680866"/>
    </source>
</evidence>
<gene>
    <name evidence="2" type="ORF">Prubr_21530</name>
</gene>
<dbReference type="EMBL" id="AP023359">
    <property type="protein sequence ID" value="BCJ65132.1"/>
    <property type="molecule type" value="Genomic_DNA"/>
</dbReference>
<protein>
    <submittedName>
        <fullName evidence="2">Uncharacterized protein</fullName>
    </submittedName>
</protein>
<keyword evidence="3" id="KW-1185">Reference proteome</keyword>
<name>A0A810MVT4_9ACTN</name>
<dbReference type="KEGG" id="pry:Prubr_21530"/>
<dbReference type="Proteomes" id="UP000680866">
    <property type="component" value="Chromosome"/>
</dbReference>